<protein>
    <submittedName>
        <fullName evidence="2">Uncharacterized protein</fullName>
    </submittedName>
</protein>
<sequence length="65" mass="6405">MRRYAAVVLGAVTLLGILAVPANAVPDPVATLNCLVATPADITGLIDPAAPAVPSEIPGTTCLAP</sequence>
<feature type="signal peptide" evidence="1">
    <location>
        <begin position="1"/>
        <end position="24"/>
    </location>
</feature>
<comment type="caution">
    <text evidence="2">The sequence shown here is derived from an EMBL/GenBank/DDBJ whole genome shotgun (WGS) entry which is preliminary data.</text>
</comment>
<evidence type="ECO:0000313" key="3">
    <source>
        <dbReference type="Proteomes" id="UP001553843"/>
    </source>
</evidence>
<proteinExistence type="predicted"/>
<dbReference type="RefSeq" id="WP_359773730.1">
    <property type="nucleotide sequence ID" value="NZ_JBEYRR010000001.1"/>
</dbReference>
<dbReference type="EMBL" id="JBEYRS010000028">
    <property type="protein sequence ID" value="MEW2367627.1"/>
    <property type="molecule type" value="Genomic_DNA"/>
</dbReference>
<dbReference type="Proteomes" id="UP001553843">
    <property type="component" value="Unassembled WGS sequence"/>
</dbReference>
<reference evidence="2 3" key="1">
    <citation type="submission" date="2024-06" db="EMBL/GenBank/DDBJ databases">
        <title>The Natural Products Discovery Center: Release of the First 8490 Sequenced Strains for Exploring Actinobacteria Biosynthetic Diversity.</title>
        <authorList>
            <person name="Kalkreuter E."/>
            <person name="Kautsar S.A."/>
            <person name="Yang D."/>
            <person name="Bader C.D."/>
            <person name="Teijaro C.N."/>
            <person name="Fluegel L."/>
            <person name="Davis C.M."/>
            <person name="Simpson J.R."/>
            <person name="Lauterbach L."/>
            <person name="Steele A.D."/>
            <person name="Gui C."/>
            <person name="Meng S."/>
            <person name="Li G."/>
            <person name="Viehrig K."/>
            <person name="Ye F."/>
            <person name="Su P."/>
            <person name="Kiefer A.F."/>
            <person name="Nichols A."/>
            <person name="Cepeda A.J."/>
            <person name="Yan W."/>
            <person name="Fan B."/>
            <person name="Jiang Y."/>
            <person name="Adhikari A."/>
            <person name="Zheng C.-J."/>
            <person name="Schuster L."/>
            <person name="Cowan T.M."/>
            <person name="Smanski M.J."/>
            <person name="Chevrette M.G."/>
            <person name="De Carvalho L.P.S."/>
            <person name="Shen B."/>
        </authorList>
    </citation>
    <scope>NUCLEOTIDE SEQUENCE [LARGE SCALE GENOMIC DNA]</scope>
    <source>
        <strain evidence="2 3">NPDC047833</strain>
    </source>
</reference>
<organism evidence="2 3">
    <name type="scientific">Streptomyces huasconensis</name>
    <dbReference type="NCBI Taxonomy" id="1854574"/>
    <lineage>
        <taxon>Bacteria</taxon>
        <taxon>Bacillati</taxon>
        <taxon>Actinomycetota</taxon>
        <taxon>Actinomycetes</taxon>
        <taxon>Kitasatosporales</taxon>
        <taxon>Streptomycetaceae</taxon>
        <taxon>Streptomyces</taxon>
    </lineage>
</organism>
<evidence type="ECO:0000256" key="1">
    <source>
        <dbReference type="SAM" id="SignalP"/>
    </source>
</evidence>
<gene>
    <name evidence="2" type="ORF">AB0887_37610</name>
</gene>
<evidence type="ECO:0000313" key="2">
    <source>
        <dbReference type="EMBL" id="MEW2367627.1"/>
    </source>
</evidence>
<feature type="chain" id="PRO_5046161382" evidence="1">
    <location>
        <begin position="25"/>
        <end position="65"/>
    </location>
</feature>
<keyword evidence="1" id="KW-0732">Signal</keyword>
<accession>A0ABV3M7F6</accession>
<keyword evidence="3" id="KW-1185">Reference proteome</keyword>
<name>A0ABV3M7F6_9ACTN</name>